<evidence type="ECO:0000256" key="1">
    <source>
        <dbReference type="SAM" id="SignalP"/>
    </source>
</evidence>
<evidence type="ECO:0008006" key="4">
    <source>
        <dbReference type="Google" id="ProtNLM"/>
    </source>
</evidence>
<evidence type="ECO:0000313" key="3">
    <source>
        <dbReference type="Proteomes" id="UP000183315"/>
    </source>
</evidence>
<accession>A0A1H6UIR1</accession>
<sequence>MAFNNGVKVALVAATAGLLLSACSADSDAEASASAEVATPDFAAIAEDIDTRTGCDAFGGTWEGGESADADAAAGWVYTCDADGDGTVETTLSIYATGDDLATGLTEVEAAAEDTAILAGGDYIVATTDSSHFATVADTDVEIVRELPVAE</sequence>
<reference evidence="3" key="1">
    <citation type="submission" date="2016-10" db="EMBL/GenBank/DDBJ databases">
        <authorList>
            <person name="Varghese N."/>
        </authorList>
    </citation>
    <scope>NUCLEOTIDE SEQUENCE [LARGE SCALE GENOMIC DNA]</scope>
    <source>
        <strain evidence="3">DSM 24868</strain>
    </source>
</reference>
<feature type="chain" id="PRO_5038973031" description="Lipoprotein" evidence="1">
    <location>
        <begin position="25"/>
        <end position="151"/>
    </location>
</feature>
<proteinExistence type="predicted"/>
<organism evidence="2 3">
    <name type="scientific">Demequina mangrovi</name>
    <dbReference type="NCBI Taxonomy" id="1043493"/>
    <lineage>
        <taxon>Bacteria</taxon>
        <taxon>Bacillati</taxon>
        <taxon>Actinomycetota</taxon>
        <taxon>Actinomycetes</taxon>
        <taxon>Micrococcales</taxon>
        <taxon>Demequinaceae</taxon>
        <taxon>Demequina</taxon>
    </lineage>
</organism>
<keyword evidence="1" id="KW-0732">Signal</keyword>
<dbReference type="AlphaFoldDB" id="A0A1H6UIR1"/>
<dbReference type="RefSeq" id="WP_042212608.1">
    <property type="nucleotide sequence ID" value="NZ_BBLU01000002.1"/>
</dbReference>
<name>A0A1H6UIR1_9MICO</name>
<feature type="signal peptide" evidence="1">
    <location>
        <begin position="1"/>
        <end position="24"/>
    </location>
</feature>
<gene>
    <name evidence="2" type="ORF">SAMN05421637_0422</name>
</gene>
<evidence type="ECO:0000313" key="2">
    <source>
        <dbReference type="EMBL" id="SEI92201.1"/>
    </source>
</evidence>
<protein>
    <recommendedName>
        <fullName evidence="4">Lipoprotein</fullName>
    </recommendedName>
</protein>
<dbReference type="OrthoDB" id="5146984at2"/>
<dbReference type="EMBL" id="FNZI01000001">
    <property type="protein sequence ID" value="SEI92201.1"/>
    <property type="molecule type" value="Genomic_DNA"/>
</dbReference>
<dbReference type="Proteomes" id="UP000183315">
    <property type="component" value="Unassembled WGS sequence"/>
</dbReference>
<dbReference type="STRING" id="1043493.SAMN05421637_0422"/>
<keyword evidence="3" id="KW-1185">Reference proteome</keyword>